<dbReference type="InterPro" id="IPR029069">
    <property type="entry name" value="HotDog_dom_sf"/>
</dbReference>
<dbReference type="SUPFAM" id="SSF54637">
    <property type="entry name" value="Thioesterase/thiol ester dehydrase-isomerase"/>
    <property type="match status" value="1"/>
</dbReference>
<proteinExistence type="predicted"/>
<name>A0A7V7KXI9_9GAMM</name>
<dbReference type="EMBL" id="QOVF01000001">
    <property type="protein sequence ID" value="KAA0696718.1"/>
    <property type="molecule type" value="Genomic_DNA"/>
</dbReference>
<keyword evidence="2" id="KW-1185">Reference proteome</keyword>
<comment type="caution">
    <text evidence="1">The sequence shown here is derived from an EMBL/GenBank/DDBJ whole genome shotgun (WGS) entry which is preliminary data.</text>
</comment>
<sequence>MKLRFRLLLLMLTSLFRSKQPMSHISRLKLRVWPVDVDIKKVNIERFFAFGDLGWASMLMDWGIFRQILTSRYAPFGKCLSLSVKGPLWLFQRFEIQTTIIWCDHYWVYAEQQFLSKGQIVAISVIKGGVLQEGRLLKVNQWMPQAELVSVLGKPELVDLYQRTEKAMWRATRG</sequence>
<organism evidence="1 2">
    <name type="scientific">Halopseudomonas laoshanensis</name>
    <dbReference type="NCBI Taxonomy" id="2268758"/>
    <lineage>
        <taxon>Bacteria</taxon>
        <taxon>Pseudomonadati</taxon>
        <taxon>Pseudomonadota</taxon>
        <taxon>Gammaproteobacteria</taxon>
        <taxon>Pseudomonadales</taxon>
        <taxon>Pseudomonadaceae</taxon>
        <taxon>Halopseudomonas</taxon>
    </lineage>
</organism>
<gene>
    <name evidence="1" type="ORF">DT594_05175</name>
</gene>
<protein>
    <submittedName>
        <fullName evidence="1">Thioesterase</fullName>
    </submittedName>
</protein>
<reference evidence="1 2" key="1">
    <citation type="submission" date="2018-07" db="EMBL/GenBank/DDBJ databases">
        <title>Pseudomonas laoshanensis sp. nov., isolated from soil.</title>
        <authorList>
            <person name="Sun J."/>
            <person name="Yu L."/>
            <person name="Wang M."/>
            <person name="Zhang C."/>
        </authorList>
    </citation>
    <scope>NUCLEOTIDE SEQUENCE [LARGE SCALE GENOMIC DNA]</scope>
    <source>
        <strain evidence="1 2">Y22</strain>
    </source>
</reference>
<accession>A0A7V7KXI9</accession>
<dbReference type="Pfam" id="PF13279">
    <property type="entry name" value="4HBT_2"/>
    <property type="match status" value="1"/>
</dbReference>
<dbReference type="AlphaFoldDB" id="A0A7V7KXI9"/>
<dbReference type="RefSeq" id="WP_149331654.1">
    <property type="nucleotide sequence ID" value="NZ_QOVF01000001.1"/>
</dbReference>
<dbReference type="OrthoDB" id="3727779at2"/>
<evidence type="ECO:0000313" key="1">
    <source>
        <dbReference type="EMBL" id="KAA0696718.1"/>
    </source>
</evidence>
<evidence type="ECO:0000313" key="2">
    <source>
        <dbReference type="Proteomes" id="UP000463138"/>
    </source>
</evidence>
<dbReference type="Proteomes" id="UP000463138">
    <property type="component" value="Unassembled WGS sequence"/>
</dbReference>